<feature type="region of interest" description="Disordered" evidence="5">
    <location>
        <begin position="382"/>
        <end position="411"/>
    </location>
</feature>
<dbReference type="GO" id="GO:0009279">
    <property type="term" value="C:cell outer membrane"/>
    <property type="evidence" value="ECO:0007669"/>
    <property type="project" value="UniProtKB-SubCell"/>
</dbReference>
<dbReference type="SUPFAM" id="SSF103088">
    <property type="entry name" value="OmpA-like"/>
    <property type="match status" value="1"/>
</dbReference>
<sequence length="411" mass="43946">MTSNLLNQLKEYVTPDVISQASGILGESEGGVSKSVSVALPTLLSGFVNKSNDSGFMNGIMNLVTETKSSGNVLLNLPPILSGGKASEIGSKLLSLLFDGKQSSITDLIANSGGIKSSSAGSLLTMLGPLILGYFGKSGMSSSDVTNLLSSERNNILSVAPAGLGSLLGFAGNYREDVSDTVRPVKDDDRGGGFPKWLLALLLIGGGIVLLYLLTKGCNKEKTEEKMEEVTDSVKVNMDSLGEDIKDAATEVKDAAVSLGEFLKIKLQNGVELNAPELGIENQLVKWIEDKTKVVDKTTWFNFDRLLFDTGKSTLRPESQEQLKNIAEILKAYPTVEIKLGGYTDNVGDPALNLKLSDERAKSVMAELVKLGVPASRMTAEGYGEQHPVASNDTEEGRAQNRRISIRVTKK</sequence>
<dbReference type="InterPro" id="IPR006665">
    <property type="entry name" value="OmpA-like"/>
</dbReference>
<keyword evidence="3" id="KW-0998">Cell outer membrane</keyword>
<dbReference type="RefSeq" id="WP_035629856.1">
    <property type="nucleotide sequence ID" value="NZ_AVCS01000004.1"/>
</dbReference>
<keyword evidence="6" id="KW-0812">Transmembrane</keyword>
<dbReference type="STRING" id="1107311.Q767_03455"/>
<evidence type="ECO:0000256" key="1">
    <source>
        <dbReference type="ARBA" id="ARBA00004442"/>
    </source>
</evidence>
<dbReference type="PANTHER" id="PTHR30329:SF21">
    <property type="entry name" value="LIPOPROTEIN YIAD-RELATED"/>
    <property type="match status" value="1"/>
</dbReference>
<evidence type="ECO:0000256" key="6">
    <source>
        <dbReference type="SAM" id="Phobius"/>
    </source>
</evidence>
<dbReference type="Gene3D" id="3.30.1330.60">
    <property type="entry name" value="OmpA-like domain"/>
    <property type="match status" value="1"/>
</dbReference>
<dbReference type="PANTHER" id="PTHR30329">
    <property type="entry name" value="STATOR ELEMENT OF FLAGELLAR MOTOR COMPLEX"/>
    <property type="match status" value="1"/>
</dbReference>
<evidence type="ECO:0000259" key="7">
    <source>
        <dbReference type="PROSITE" id="PS51123"/>
    </source>
</evidence>
<organism evidence="8 9">
    <name type="scientific">Flavobacterium enshiense DK69</name>
    <dbReference type="NCBI Taxonomy" id="1107311"/>
    <lineage>
        <taxon>Bacteria</taxon>
        <taxon>Pseudomonadati</taxon>
        <taxon>Bacteroidota</taxon>
        <taxon>Flavobacteriia</taxon>
        <taxon>Flavobacteriales</taxon>
        <taxon>Flavobacteriaceae</taxon>
        <taxon>Flavobacterium</taxon>
    </lineage>
</organism>
<accession>A0A0A2N8L3</accession>
<dbReference type="Pfam" id="PF06078">
    <property type="entry name" value="DUF937"/>
    <property type="match status" value="1"/>
</dbReference>
<dbReference type="Pfam" id="PF00691">
    <property type="entry name" value="OmpA"/>
    <property type="match status" value="1"/>
</dbReference>
<dbReference type="OrthoDB" id="9782229at2"/>
<proteinExistence type="predicted"/>
<comment type="caution">
    <text evidence="8">The sequence shown here is derived from an EMBL/GenBank/DDBJ whole genome shotgun (WGS) entry which is preliminary data.</text>
</comment>
<dbReference type="eggNOG" id="COG2885">
    <property type="taxonomic scope" value="Bacteria"/>
</dbReference>
<name>A0A0A2N8L3_9FLAO</name>
<dbReference type="PROSITE" id="PS51123">
    <property type="entry name" value="OMPA_2"/>
    <property type="match status" value="1"/>
</dbReference>
<evidence type="ECO:0000313" key="8">
    <source>
        <dbReference type="EMBL" id="KGO96775.1"/>
    </source>
</evidence>
<evidence type="ECO:0000256" key="5">
    <source>
        <dbReference type="SAM" id="MobiDB-lite"/>
    </source>
</evidence>
<reference evidence="8 9" key="2">
    <citation type="journal article" date="2015" name="Stand. Genomic Sci.">
        <title>High quality draft genomic sequence of Flavobacterium enshiense DK69(T) and comparison among Flavobacterium genomes.</title>
        <authorList>
            <person name="Zeng Z."/>
            <person name="Chen C."/>
            <person name="Du H."/>
            <person name="Wang G."/>
            <person name="Li M."/>
        </authorList>
    </citation>
    <scope>NUCLEOTIDE SEQUENCE [LARGE SCALE GENOMIC DNA]</scope>
    <source>
        <strain evidence="8 9">DK69</strain>
    </source>
</reference>
<keyword evidence="6" id="KW-1133">Transmembrane helix</keyword>
<dbReference type="InterPro" id="IPR050330">
    <property type="entry name" value="Bact_OuterMem_StrucFunc"/>
</dbReference>
<dbReference type="PRINTS" id="PR01021">
    <property type="entry name" value="OMPADOMAIN"/>
</dbReference>
<evidence type="ECO:0000313" key="9">
    <source>
        <dbReference type="Proteomes" id="UP000030149"/>
    </source>
</evidence>
<comment type="subcellular location">
    <subcellularLocation>
        <location evidence="1">Cell outer membrane</location>
    </subcellularLocation>
</comment>
<dbReference type="InterPro" id="IPR036737">
    <property type="entry name" value="OmpA-like_sf"/>
</dbReference>
<dbReference type="CDD" id="cd07185">
    <property type="entry name" value="OmpA_C-like"/>
    <property type="match status" value="1"/>
</dbReference>
<keyword evidence="2 4" id="KW-0472">Membrane</keyword>
<feature type="compositionally biased region" description="Basic residues" evidence="5">
    <location>
        <begin position="400"/>
        <end position="411"/>
    </location>
</feature>
<protein>
    <recommendedName>
        <fullName evidence="7">OmpA-like domain-containing protein</fullName>
    </recommendedName>
</protein>
<reference evidence="9" key="1">
    <citation type="submission" date="2013-09" db="EMBL/GenBank/DDBJ databases">
        <authorList>
            <person name="Zeng Z."/>
            <person name="Chen C."/>
        </authorList>
    </citation>
    <scope>NUCLEOTIDE SEQUENCE [LARGE SCALE GENOMIC DNA]</scope>
    <source>
        <strain evidence="9">DK69</strain>
    </source>
</reference>
<feature type="domain" description="OmpA-like" evidence="7">
    <location>
        <begin position="295"/>
        <end position="411"/>
    </location>
</feature>
<feature type="transmembrane region" description="Helical" evidence="6">
    <location>
        <begin position="194"/>
        <end position="214"/>
    </location>
</feature>
<dbReference type="InterPro" id="IPR006664">
    <property type="entry name" value="OMP_bac"/>
</dbReference>
<dbReference type="Proteomes" id="UP000030149">
    <property type="component" value="Unassembled WGS sequence"/>
</dbReference>
<keyword evidence="9" id="KW-1185">Reference proteome</keyword>
<evidence type="ECO:0000256" key="4">
    <source>
        <dbReference type="PROSITE-ProRule" id="PRU00473"/>
    </source>
</evidence>
<evidence type="ECO:0000256" key="2">
    <source>
        <dbReference type="ARBA" id="ARBA00023136"/>
    </source>
</evidence>
<evidence type="ECO:0000256" key="3">
    <source>
        <dbReference type="ARBA" id="ARBA00023237"/>
    </source>
</evidence>
<dbReference type="PATRIC" id="fig|1107311.5.peg.1853"/>
<dbReference type="AlphaFoldDB" id="A0A0A2N8L3"/>
<dbReference type="InterPro" id="IPR009282">
    <property type="entry name" value="DUF937"/>
</dbReference>
<dbReference type="EMBL" id="JRLZ01000003">
    <property type="protein sequence ID" value="KGO96775.1"/>
    <property type="molecule type" value="Genomic_DNA"/>
</dbReference>
<gene>
    <name evidence="8" type="ORF">Q767_03455</name>
</gene>